<feature type="non-terminal residue" evidence="12">
    <location>
        <position position="707"/>
    </location>
</feature>
<evidence type="ECO:0000256" key="4">
    <source>
        <dbReference type="ARBA" id="ARBA00022695"/>
    </source>
</evidence>
<evidence type="ECO:0000256" key="2">
    <source>
        <dbReference type="ARBA" id="ARBA00009747"/>
    </source>
</evidence>
<dbReference type="PANTHER" id="PTHR12153:SF15">
    <property type="entry name" value="PROTEIN ADENYLYLTRANSFERASE SELO, MITOCHONDRIAL"/>
    <property type="match status" value="1"/>
</dbReference>
<evidence type="ECO:0000256" key="3">
    <source>
        <dbReference type="ARBA" id="ARBA00022679"/>
    </source>
</evidence>
<dbReference type="PANTHER" id="PTHR12153">
    <property type="entry name" value="SELENOPROTEIN O"/>
    <property type="match status" value="1"/>
</dbReference>
<keyword evidence="3" id="KW-0808">Transferase</keyword>
<keyword evidence="7" id="KW-0067">ATP-binding</keyword>
<accession>A0A061SFT5</accession>
<evidence type="ECO:0000256" key="5">
    <source>
        <dbReference type="ARBA" id="ARBA00022723"/>
    </source>
</evidence>
<dbReference type="InterPro" id="IPR003846">
    <property type="entry name" value="SelO"/>
</dbReference>
<evidence type="ECO:0000256" key="1">
    <source>
        <dbReference type="ARBA" id="ARBA00001946"/>
    </source>
</evidence>
<evidence type="ECO:0000256" key="6">
    <source>
        <dbReference type="ARBA" id="ARBA00022741"/>
    </source>
</evidence>
<dbReference type="AlphaFoldDB" id="A0A061SFT5"/>
<comment type="cofactor">
    <cofactor evidence="1">
        <name>Mg(2+)</name>
        <dbReference type="ChEBI" id="CHEBI:18420"/>
    </cofactor>
</comment>
<keyword evidence="4" id="KW-0548">Nucleotidyltransferase</keyword>
<organism evidence="12">
    <name type="scientific">Tetraselmis sp. GSL018</name>
    <dbReference type="NCBI Taxonomy" id="582737"/>
    <lineage>
        <taxon>Eukaryota</taxon>
        <taxon>Viridiplantae</taxon>
        <taxon>Chlorophyta</taxon>
        <taxon>core chlorophytes</taxon>
        <taxon>Chlorodendrophyceae</taxon>
        <taxon>Chlorodendrales</taxon>
        <taxon>Chlorodendraceae</taxon>
        <taxon>Tetraselmis</taxon>
    </lineage>
</organism>
<reference evidence="12" key="1">
    <citation type="submission" date="2014-05" db="EMBL/GenBank/DDBJ databases">
        <title>The transcriptome of the halophilic microalga Tetraselmis sp. GSL018 isolated from the Great Salt Lake, Utah.</title>
        <authorList>
            <person name="Jinkerson R.E."/>
            <person name="D'Adamo S."/>
            <person name="Posewitz M.C."/>
        </authorList>
    </citation>
    <scope>NUCLEOTIDE SEQUENCE</scope>
    <source>
        <strain evidence="12">GSL018</strain>
    </source>
</reference>
<feature type="coiled-coil region" evidence="10">
    <location>
        <begin position="515"/>
        <end position="545"/>
    </location>
</feature>
<evidence type="ECO:0000256" key="8">
    <source>
        <dbReference type="ARBA" id="ARBA00022842"/>
    </source>
</evidence>
<evidence type="ECO:0000256" key="7">
    <source>
        <dbReference type="ARBA" id="ARBA00022840"/>
    </source>
</evidence>
<keyword evidence="10" id="KW-0175">Coiled coil</keyword>
<feature type="region of interest" description="Disordered" evidence="11">
    <location>
        <begin position="666"/>
        <end position="707"/>
    </location>
</feature>
<comment type="similarity">
    <text evidence="2">Belongs to the SELO family.</text>
</comment>
<feature type="region of interest" description="Disordered" evidence="11">
    <location>
        <begin position="584"/>
        <end position="641"/>
    </location>
</feature>
<evidence type="ECO:0000256" key="11">
    <source>
        <dbReference type="SAM" id="MobiDB-lite"/>
    </source>
</evidence>
<gene>
    <name evidence="12" type="ORF">TSPGSL018_1888</name>
</gene>
<dbReference type="Pfam" id="PF02696">
    <property type="entry name" value="SelO"/>
    <property type="match status" value="1"/>
</dbReference>
<keyword evidence="6" id="KW-0547">Nucleotide-binding</keyword>
<dbReference type="GO" id="GO:0005524">
    <property type="term" value="F:ATP binding"/>
    <property type="evidence" value="ECO:0007669"/>
    <property type="project" value="UniProtKB-KW"/>
</dbReference>
<dbReference type="GO" id="GO:0046872">
    <property type="term" value="F:metal ion binding"/>
    <property type="evidence" value="ECO:0007669"/>
    <property type="project" value="UniProtKB-KW"/>
</dbReference>
<dbReference type="GO" id="GO:0016779">
    <property type="term" value="F:nucleotidyltransferase activity"/>
    <property type="evidence" value="ECO:0007669"/>
    <property type="project" value="UniProtKB-KW"/>
</dbReference>
<evidence type="ECO:0000313" key="12">
    <source>
        <dbReference type="EMBL" id="JAC84042.1"/>
    </source>
</evidence>
<dbReference type="EMBL" id="GBEZ01000877">
    <property type="protein sequence ID" value="JAC84042.1"/>
    <property type="molecule type" value="Transcribed_RNA"/>
</dbReference>
<evidence type="ECO:0000256" key="9">
    <source>
        <dbReference type="ARBA" id="ARBA00031547"/>
    </source>
</evidence>
<keyword evidence="5" id="KW-0479">Metal-binding</keyword>
<protein>
    <recommendedName>
        <fullName evidence="9">Selenoprotein O</fullName>
    </recommendedName>
</protein>
<sequence length="707" mass="77808">MLQTELNGSSSTEVTEREAVHFCRFDNRSRRSFPESSSDTNCAEKFRGVVLVACEPEPLELPLQIWTSPTALALISERGSQEMNGHLIAEALAGRRAIAGSEPAAYCVCGHQFGSFAGIVGDGDALYLGEAVPPGKREHEAAWELQLRGAGRTPFSGPNADGRKALPAACAEFVMSEALYALGVPTARAVALVASETRVPRSLGAGNPVSMERACSLLCVAPSFLRFGNFEICRRREGSMARSGPSAELEGELLPTLLDFTIRTHFSHIWRKHKGEALSVAAAQGAGHIAKQDMYLDFFREVTSRTAVLCAAWQAVGFVHGLLNSEFVSVIGLTLCCEHSCFLEQYNPNFSPNPDDTSCRYSFRHQPEICRWNCEKLGEALSSCGLTPSARIKSELDFFWTEYLRNYYSIMRKKLGLLREEDADLTLVDNLLKVLKETGADYTNTFFSLREFNWKEQTFAEGTKNSAPSFHGAEFLERLLDSLPTPAEMASELSPRHSVESLQALLMLSREPKTLEAFGTNVHQLEAQLKEHKTAEELRKVAAEEKKAADRKAWLSWLAEYAARLERQSRSGVEGDERRAAMARVNPSYVPRKSSLREAAAADSERGGGQVGPPETTCPAARGVPGRRGIPAAAFPESARAPFTDSCKRQVFPHAYSTRVPLTPRFEYPFRTFSSSPTTRSRSRRSSPGPQTPSMSLPPAPEDDATH</sequence>
<proteinExistence type="inferred from homology"/>
<feature type="compositionally biased region" description="Low complexity" evidence="11">
    <location>
        <begin position="669"/>
        <end position="694"/>
    </location>
</feature>
<name>A0A061SFT5_9CHLO</name>
<keyword evidence="8" id="KW-0460">Magnesium</keyword>
<evidence type="ECO:0000256" key="10">
    <source>
        <dbReference type="SAM" id="Coils"/>
    </source>
</evidence>